<proteinExistence type="predicted"/>
<dbReference type="AlphaFoldDB" id="A0A414AP47"/>
<dbReference type="EMBL" id="QSHZ01000031">
    <property type="protein sequence ID" value="RHC51841.1"/>
    <property type="molecule type" value="Genomic_DNA"/>
</dbReference>
<dbReference type="Proteomes" id="UP000283975">
    <property type="component" value="Unassembled WGS sequence"/>
</dbReference>
<sequence length="78" mass="8723">MSLADIRYMPLTTDPSRRCRDLVPELTQASIWLEGGLHEARRGRKDAERMIVALTVMLAVTVTLLVLTWAGYIPIGRG</sequence>
<reference evidence="2 3" key="1">
    <citation type="submission" date="2018-08" db="EMBL/GenBank/DDBJ databases">
        <title>A genome reference for cultivated species of the human gut microbiota.</title>
        <authorList>
            <person name="Zou Y."/>
            <person name="Xue W."/>
            <person name="Luo G."/>
        </authorList>
    </citation>
    <scope>NUCLEOTIDE SEQUENCE [LARGE SCALE GENOMIC DNA]</scope>
    <source>
        <strain evidence="2 3">AM35-14</strain>
    </source>
</reference>
<comment type="caution">
    <text evidence="2">The sequence shown here is derived from an EMBL/GenBank/DDBJ whole genome shotgun (WGS) entry which is preliminary data.</text>
</comment>
<organism evidence="2 3">
    <name type="scientific">Enterocloster bolteae</name>
    <dbReference type="NCBI Taxonomy" id="208479"/>
    <lineage>
        <taxon>Bacteria</taxon>
        <taxon>Bacillati</taxon>
        <taxon>Bacillota</taxon>
        <taxon>Clostridia</taxon>
        <taxon>Lachnospirales</taxon>
        <taxon>Lachnospiraceae</taxon>
        <taxon>Enterocloster</taxon>
    </lineage>
</organism>
<keyword evidence="1" id="KW-0812">Transmembrane</keyword>
<keyword evidence="1" id="KW-1133">Transmembrane helix</keyword>
<evidence type="ECO:0000256" key="1">
    <source>
        <dbReference type="SAM" id="Phobius"/>
    </source>
</evidence>
<accession>A0A414AP47</accession>
<keyword evidence="1" id="KW-0472">Membrane</keyword>
<evidence type="ECO:0000313" key="2">
    <source>
        <dbReference type="EMBL" id="RHC51841.1"/>
    </source>
</evidence>
<gene>
    <name evidence="2" type="ORF">DW839_23620</name>
</gene>
<evidence type="ECO:0000313" key="3">
    <source>
        <dbReference type="Proteomes" id="UP000283975"/>
    </source>
</evidence>
<feature type="transmembrane region" description="Helical" evidence="1">
    <location>
        <begin position="51"/>
        <end position="75"/>
    </location>
</feature>
<name>A0A414AP47_9FIRM</name>
<protein>
    <submittedName>
        <fullName evidence="2">Uncharacterized protein</fullName>
    </submittedName>
</protein>
<dbReference type="RefSeq" id="WP_119205619.1">
    <property type="nucleotide sequence ID" value="NZ_JAWZIU010000066.1"/>
</dbReference>